<dbReference type="Pfam" id="PF00672">
    <property type="entry name" value="HAMP"/>
    <property type="match status" value="1"/>
</dbReference>
<keyword evidence="11" id="KW-1185">Reference proteome</keyword>
<dbReference type="PANTHER" id="PTHR42878">
    <property type="entry name" value="TWO-COMPONENT HISTIDINE KINASE"/>
    <property type="match status" value="1"/>
</dbReference>
<dbReference type="InterPro" id="IPR003660">
    <property type="entry name" value="HAMP_dom"/>
</dbReference>
<dbReference type="Proteomes" id="UP001597369">
    <property type="component" value="Unassembled WGS sequence"/>
</dbReference>
<protein>
    <recommendedName>
        <fullName evidence="3">histidine kinase</fullName>
        <ecNumber evidence="3">2.7.13.3</ecNumber>
    </recommendedName>
</protein>
<dbReference type="Pfam" id="PF00512">
    <property type="entry name" value="HisKA"/>
    <property type="match status" value="1"/>
</dbReference>
<dbReference type="CDD" id="cd06225">
    <property type="entry name" value="HAMP"/>
    <property type="match status" value="1"/>
</dbReference>
<comment type="subcellular location">
    <subcellularLocation>
        <location evidence="2">Membrane</location>
    </subcellularLocation>
</comment>
<feature type="transmembrane region" description="Helical" evidence="7">
    <location>
        <begin position="7"/>
        <end position="26"/>
    </location>
</feature>
<keyword evidence="4" id="KW-0597">Phosphoprotein</keyword>
<sequence>MNLLTKIYLAFGSILLIFSFVTLTYVKQSDNVAFNMHQALNSAQVMRLSESMEKAVIDMETGVRGYQVSDNAAFLEPYYKGRETYQERLSEVKELVDNASQKQRLAVIDSCVNEWLQVFANPSIQLQTKALSSPAEIAAYHEFLVKYIRKGVGKEMMDNIRMQFSAFDKHERALKNDRLETLDNSLAFTNDLSVSLTIFCISLGIAIALVLGKTIRNRLNEIASMANEVAQGHFNARISDNRDDEITRVSQSLNVMAQRLDNSFTDLKKINNELDQFAYVVSHDLKAPLRAINSLAEWIQEDLPNVEPDIQRNLELMRGRVFRMENLINGILDYSRIGRKELPQTTFSVTKLVNDIIDSLAPASNVSIQVKGILPEITAERILLEQVFANLIGNGIKYNDKPNPTVIVRGRTLDNTYEFTVEDNGPGIPAEYHQKVFGIFQTMEARDTRESTGVGLAIVKKIIEEKGGTIRLESEEGIGTSFIFTWTRATVKANAVKSPVTV</sequence>
<feature type="domain" description="HAMP" evidence="9">
    <location>
        <begin position="213"/>
        <end position="265"/>
    </location>
</feature>
<feature type="domain" description="Histidine kinase" evidence="8">
    <location>
        <begin position="280"/>
        <end position="490"/>
    </location>
</feature>
<dbReference type="Gene3D" id="6.10.340.10">
    <property type="match status" value="1"/>
</dbReference>
<proteinExistence type="predicted"/>
<dbReference type="SUPFAM" id="SSF158472">
    <property type="entry name" value="HAMP domain-like"/>
    <property type="match status" value="1"/>
</dbReference>
<dbReference type="PROSITE" id="PS50885">
    <property type="entry name" value="HAMP"/>
    <property type="match status" value="1"/>
</dbReference>
<dbReference type="InterPro" id="IPR036097">
    <property type="entry name" value="HisK_dim/P_sf"/>
</dbReference>
<dbReference type="InterPro" id="IPR050351">
    <property type="entry name" value="BphY/WalK/GraS-like"/>
</dbReference>
<dbReference type="InterPro" id="IPR005467">
    <property type="entry name" value="His_kinase_dom"/>
</dbReference>
<keyword evidence="5" id="KW-0808">Transferase</keyword>
<dbReference type="InterPro" id="IPR007891">
    <property type="entry name" value="CHASE3"/>
</dbReference>
<dbReference type="InterPro" id="IPR003661">
    <property type="entry name" value="HisK_dim/P_dom"/>
</dbReference>
<evidence type="ECO:0000256" key="7">
    <source>
        <dbReference type="SAM" id="Phobius"/>
    </source>
</evidence>
<dbReference type="EMBL" id="JBHUHV010000008">
    <property type="protein sequence ID" value="MFD2065706.1"/>
    <property type="molecule type" value="Genomic_DNA"/>
</dbReference>
<evidence type="ECO:0000313" key="11">
    <source>
        <dbReference type="Proteomes" id="UP001597369"/>
    </source>
</evidence>
<keyword evidence="7" id="KW-0812">Transmembrane</keyword>
<dbReference type="Gene3D" id="1.10.287.130">
    <property type="match status" value="1"/>
</dbReference>
<keyword evidence="6" id="KW-0418">Kinase</keyword>
<reference evidence="11" key="1">
    <citation type="journal article" date="2019" name="Int. J. Syst. Evol. Microbiol.">
        <title>The Global Catalogue of Microorganisms (GCM) 10K type strain sequencing project: providing services to taxonomists for standard genome sequencing and annotation.</title>
        <authorList>
            <consortium name="The Broad Institute Genomics Platform"/>
            <consortium name="The Broad Institute Genome Sequencing Center for Infectious Disease"/>
            <person name="Wu L."/>
            <person name="Ma J."/>
        </authorList>
    </citation>
    <scope>NUCLEOTIDE SEQUENCE [LARGE SCALE GENOMIC DNA]</scope>
    <source>
        <strain evidence="11">JCM 16545</strain>
    </source>
</reference>
<dbReference type="CDD" id="cd00082">
    <property type="entry name" value="HisKA"/>
    <property type="match status" value="1"/>
</dbReference>
<dbReference type="SMART" id="SM00304">
    <property type="entry name" value="HAMP"/>
    <property type="match status" value="1"/>
</dbReference>
<organism evidence="10 11">
    <name type="scientific">Pontibacter silvestris</name>
    <dbReference type="NCBI Taxonomy" id="2305183"/>
    <lineage>
        <taxon>Bacteria</taxon>
        <taxon>Pseudomonadati</taxon>
        <taxon>Bacteroidota</taxon>
        <taxon>Cytophagia</taxon>
        <taxon>Cytophagales</taxon>
        <taxon>Hymenobacteraceae</taxon>
        <taxon>Pontibacter</taxon>
    </lineage>
</organism>
<dbReference type="InterPro" id="IPR004358">
    <property type="entry name" value="Sig_transdc_His_kin-like_C"/>
</dbReference>
<evidence type="ECO:0000256" key="2">
    <source>
        <dbReference type="ARBA" id="ARBA00004370"/>
    </source>
</evidence>
<dbReference type="PANTHER" id="PTHR42878:SF15">
    <property type="entry name" value="BACTERIOPHYTOCHROME"/>
    <property type="match status" value="1"/>
</dbReference>
<dbReference type="InterPro" id="IPR003594">
    <property type="entry name" value="HATPase_dom"/>
</dbReference>
<evidence type="ECO:0000313" key="10">
    <source>
        <dbReference type="EMBL" id="MFD2065706.1"/>
    </source>
</evidence>
<dbReference type="SMART" id="SM00388">
    <property type="entry name" value="HisKA"/>
    <property type="match status" value="1"/>
</dbReference>
<evidence type="ECO:0000256" key="6">
    <source>
        <dbReference type="ARBA" id="ARBA00022777"/>
    </source>
</evidence>
<evidence type="ECO:0000256" key="5">
    <source>
        <dbReference type="ARBA" id="ARBA00022679"/>
    </source>
</evidence>
<dbReference type="SUPFAM" id="SSF47384">
    <property type="entry name" value="Homodimeric domain of signal transducing histidine kinase"/>
    <property type="match status" value="1"/>
</dbReference>
<dbReference type="EC" id="2.7.13.3" evidence="3"/>
<dbReference type="RefSeq" id="WP_229961923.1">
    <property type="nucleotide sequence ID" value="NZ_JAJJWI010000016.1"/>
</dbReference>
<name>A0ABW4WU35_9BACT</name>
<dbReference type="PRINTS" id="PR00344">
    <property type="entry name" value="BCTRLSENSOR"/>
</dbReference>
<dbReference type="Pfam" id="PF02518">
    <property type="entry name" value="HATPase_c"/>
    <property type="match status" value="1"/>
</dbReference>
<comment type="caution">
    <text evidence="10">The sequence shown here is derived from an EMBL/GenBank/DDBJ whole genome shotgun (WGS) entry which is preliminary data.</text>
</comment>
<dbReference type="PROSITE" id="PS50109">
    <property type="entry name" value="HIS_KIN"/>
    <property type="match status" value="1"/>
</dbReference>
<keyword evidence="7" id="KW-0472">Membrane</keyword>
<gene>
    <name evidence="10" type="ORF">ACFSKU_02340</name>
</gene>
<dbReference type="SMART" id="SM00387">
    <property type="entry name" value="HATPase_c"/>
    <property type="match status" value="1"/>
</dbReference>
<keyword evidence="7" id="KW-1133">Transmembrane helix</keyword>
<comment type="catalytic activity">
    <reaction evidence="1">
        <text>ATP + protein L-histidine = ADP + protein N-phospho-L-histidine.</text>
        <dbReference type="EC" id="2.7.13.3"/>
    </reaction>
</comment>
<evidence type="ECO:0000259" key="9">
    <source>
        <dbReference type="PROSITE" id="PS50885"/>
    </source>
</evidence>
<dbReference type="Pfam" id="PF05227">
    <property type="entry name" value="CHASE3"/>
    <property type="match status" value="1"/>
</dbReference>
<evidence type="ECO:0000256" key="3">
    <source>
        <dbReference type="ARBA" id="ARBA00012438"/>
    </source>
</evidence>
<dbReference type="Gene3D" id="3.30.565.10">
    <property type="entry name" value="Histidine kinase-like ATPase, C-terminal domain"/>
    <property type="match status" value="1"/>
</dbReference>
<dbReference type="SUPFAM" id="SSF55874">
    <property type="entry name" value="ATPase domain of HSP90 chaperone/DNA topoisomerase II/histidine kinase"/>
    <property type="match status" value="1"/>
</dbReference>
<dbReference type="InterPro" id="IPR036890">
    <property type="entry name" value="HATPase_C_sf"/>
</dbReference>
<evidence type="ECO:0000256" key="1">
    <source>
        <dbReference type="ARBA" id="ARBA00000085"/>
    </source>
</evidence>
<dbReference type="CDD" id="cd19410">
    <property type="entry name" value="HK9-like_sensor"/>
    <property type="match status" value="1"/>
</dbReference>
<accession>A0ABW4WU35</accession>
<evidence type="ECO:0000259" key="8">
    <source>
        <dbReference type="PROSITE" id="PS50109"/>
    </source>
</evidence>
<evidence type="ECO:0000256" key="4">
    <source>
        <dbReference type="ARBA" id="ARBA00022553"/>
    </source>
</evidence>